<dbReference type="InterPro" id="IPR029315">
    <property type="entry name" value="FANCI_S2"/>
</dbReference>
<dbReference type="EMBL" id="NBIV01000001">
    <property type="protein sequence ID" value="PXF50182.1"/>
    <property type="molecule type" value="Genomic_DNA"/>
</dbReference>
<dbReference type="OrthoDB" id="4873at2759"/>
<dbReference type="SUPFAM" id="SSF48371">
    <property type="entry name" value="ARM repeat"/>
    <property type="match status" value="1"/>
</dbReference>
<feature type="compositionally biased region" description="Basic residues" evidence="1">
    <location>
        <begin position="1425"/>
        <end position="1436"/>
    </location>
</feature>
<feature type="region of interest" description="Disordered" evidence="1">
    <location>
        <begin position="1129"/>
        <end position="1195"/>
    </location>
</feature>
<evidence type="ECO:0000313" key="3">
    <source>
        <dbReference type="EMBL" id="PXF50182.1"/>
    </source>
</evidence>
<gene>
    <name evidence="3" type="ORF">BWQ96_00342</name>
</gene>
<feature type="domain" description="FANCI solenoid 2" evidence="2">
    <location>
        <begin position="389"/>
        <end position="518"/>
    </location>
</feature>
<feature type="region of interest" description="Disordered" evidence="1">
    <location>
        <begin position="866"/>
        <end position="891"/>
    </location>
</feature>
<accession>A0A2V3J8L6</accession>
<evidence type="ECO:0000313" key="4">
    <source>
        <dbReference type="Proteomes" id="UP000247409"/>
    </source>
</evidence>
<feature type="compositionally biased region" description="Basic and acidic residues" evidence="1">
    <location>
        <begin position="1146"/>
        <end position="1188"/>
    </location>
</feature>
<comment type="caution">
    <text evidence="3">The sequence shown here is derived from an EMBL/GenBank/DDBJ whole genome shotgun (WGS) entry which is preliminary data.</text>
</comment>
<protein>
    <recommendedName>
        <fullName evidence="2">FANCI solenoid 2 domain-containing protein</fullName>
    </recommendedName>
</protein>
<organism evidence="3 4">
    <name type="scientific">Gracilariopsis chorda</name>
    <dbReference type="NCBI Taxonomy" id="448386"/>
    <lineage>
        <taxon>Eukaryota</taxon>
        <taxon>Rhodophyta</taxon>
        <taxon>Florideophyceae</taxon>
        <taxon>Rhodymeniophycidae</taxon>
        <taxon>Gracilariales</taxon>
        <taxon>Gracilariaceae</taxon>
        <taxon>Gracilariopsis</taxon>
    </lineage>
</organism>
<evidence type="ECO:0000259" key="2">
    <source>
        <dbReference type="Pfam" id="PF14676"/>
    </source>
</evidence>
<proteinExistence type="predicted"/>
<name>A0A2V3J8L6_9FLOR</name>
<dbReference type="InterPro" id="IPR016024">
    <property type="entry name" value="ARM-type_fold"/>
</dbReference>
<reference evidence="3 4" key="1">
    <citation type="journal article" date="2018" name="Mol. Biol. Evol.">
        <title>Analysis of the draft genome of the red seaweed Gracilariopsis chorda provides insights into genome size evolution in Rhodophyta.</title>
        <authorList>
            <person name="Lee J."/>
            <person name="Yang E.C."/>
            <person name="Graf L."/>
            <person name="Yang J.H."/>
            <person name="Qiu H."/>
            <person name="Zel Zion U."/>
            <person name="Chan C.X."/>
            <person name="Stephens T.G."/>
            <person name="Weber A.P.M."/>
            <person name="Boo G.H."/>
            <person name="Boo S.M."/>
            <person name="Kim K.M."/>
            <person name="Shin Y."/>
            <person name="Jung M."/>
            <person name="Lee S.J."/>
            <person name="Yim H.S."/>
            <person name="Lee J.H."/>
            <person name="Bhattacharya D."/>
            <person name="Yoon H.S."/>
        </authorList>
    </citation>
    <scope>NUCLEOTIDE SEQUENCE [LARGE SCALE GENOMIC DNA]</scope>
    <source>
        <strain evidence="3 4">SKKU-2015</strain>
        <tissue evidence="3">Whole body</tissue>
    </source>
</reference>
<feature type="region of interest" description="Disordered" evidence="1">
    <location>
        <begin position="1419"/>
        <end position="1438"/>
    </location>
</feature>
<keyword evidence="4" id="KW-1185">Reference proteome</keyword>
<sequence>MSLEGDVDVITGIVHAFESGSSTDATELFLRSLPSATISSVIRSIRSPPSSVSSTRLLRALWSAAPLRPTILTTLAEAVASKFTNADSYLLEEIDFLLVADARDTARGHDVRVKDISTCATAIARHSRDIYSPIHGPILVYCARAASIVNTIQARDVRTKILQFLLMSMQSEQTIAVQAVIALLENEIDIDDEEEKIMMNIVLRFVSTQCTESDLPDVLRAILYSLSKTSSSQKAHVLSWLVFVSIQRSSRDTLTDVINVIDVMVLDSDVVCERIATAFWSVLNYSNRGDAASRKNFRFSPSHIAVLYCILSDASSEGQHEYLYYILERILVDPAISFDISTAASSSSSASDEDFRRKAVFVESIKILAVQNRCQTILEFYESLLWKSKNFQEWGSTMLLELFVWVPESRRSILNVIFGTIVQSETAEHILDAFCTLYERIATTPRSAFVLRECQGVLKEALELISLLPATYDCRILKASVPIFVTCPSLSDSMLIFLRKAASSRSRKYQIIACTGLLTFLSQQVVSDDVVRGCCETLQLMMETTDVTVKSHLIIHLLRFIERKPEYSTRTKSLDEVLLNHFKSMYQRQAKHTKSSESSTNKQIGSTQDENLLDLTNCFGEFCGEYVLKEPVCLLAKFCLSKQCDDKKIQHFMERHIAYLGSHTGGLSDATLHGRSKVPVLPRVKTLCDLLDILLSSASGSVGEQHLSAYGISLIVRDNLEGKTSLHSKSNGEVLKAGSNLLVQFASVAAREASFGLHNSSSQPMLSDAFTFRERLKALKAVEHKTEDDEITRILKKKVCSEILRRLRVDMKDGLLEDPEKFPKRQEVKEMVDVLGSLYTENCSWRLTHLTVPSLSSHLEALDESNHCNGGHSPEKILSVSKKDDDSTQEPRTAGLYHHLLSHVHLPADVRKAIEVRNIQNQGPSLCITIRNAALSVLICLCSYGYIADELQTFSELLAPFADLHVVKSRSAEAKRAETSKDCTPADQWVKTADRVVCILLNIVRLEFANSMSVGLTLTYMELIAFFMQTIRTKREDYFREAGTQVFSAITDILREYSVRHVTVLREMLRLCLQCLDRTAAMDFIRGVLIWLGNSSSLINSQFSRDDVEDEKLNVMDFDADIVAEGVALDTRHSDREKGDDEEPDDTRRSAQEKKDEVEDENHAARKRSPKTEEDKHGATEKQSDPRRFQTLPSLSSESKTITSLCLDETAEVGLVSIVTFLGHCQSVIAHEVQEHRFLTKEEREVVPLLHRVEGCDSVHIASILKDFCSTSFAKLVSPKQQAWPGVLVRKIDYIVLGLIECAEIKLRLVLKAIRRESAGRRLKPLFQDAVCILQNLYDETAESSVFAAENATSRLNKTSQEERLKNTSVEVSQVIRDKMETLDESTLKEWKAVVKGLNKGGTNRAIGKTLGAITKDASADHVHVSHPRKRQRLRSRNSGIDGWLQEERGDDDFADLEDFIVPMDATEM</sequence>
<dbReference type="Proteomes" id="UP000247409">
    <property type="component" value="Unassembled WGS sequence"/>
</dbReference>
<dbReference type="Pfam" id="PF14676">
    <property type="entry name" value="FANCI_S2"/>
    <property type="match status" value="1"/>
</dbReference>
<feature type="compositionally biased region" description="Basic and acidic residues" evidence="1">
    <location>
        <begin position="1130"/>
        <end position="1139"/>
    </location>
</feature>
<evidence type="ECO:0000256" key="1">
    <source>
        <dbReference type="SAM" id="MobiDB-lite"/>
    </source>
</evidence>